<keyword evidence="4" id="KW-0233">DNA recombination</keyword>
<feature type="region of interest" description="Disordered" evidence="5">
    <location>
        <begin position="356"/>
        <end position="386"/>
    </location>
</feature>
<evidence type="ECO:0000256" key="3">
    <source>
        <dbReference type="ARBA" id="ARBA00023054"/>
    </source>
</evidence>
<dbReference type="EMBL" id="BAABIL010000297">
    <property type="protein sequence ID" value="GAA4980132.1"/>
    <property type="molecule type" value="Genomic_DNA"/>
</dbReference>
<evidence type="ECO:0000256" key="2">
    <source>
        <dbReference type="ARBA" id="ARBA00009840"/>
    </source>
</evidence>
<evidence type="ECO:0000256" key="4">
    <source>
        <dbReference type="ARBA" id="ARBA00023172"/>
    </source>
</evidence>
<accession>A0ABP9HVV2</accession>
<keyword evidence="7" id="KW-1185">Reference proteome</keyword>
<proteinExistence type="inferred from homology"/>
<protein>
    <submittedName>
        <fullName evidence="6">DNA recombination protein RmuC</fullName>
    </submittedName>
</protein>
<dbReference type="PANTHER" id="PTHR30563:SF0">
    <property type="entry name" value="DNA RECOMBINATION PROTEIN RMUC"/>
    <property type="match status" value="1"/>
</dbReference>
<organism evidence="6 7">
    <name type="scientific">Kineococcus glutinatus</name>
    <dbReference type="NCBI Taxonomy" id="1070872"/>
    <lineage>
        <taxon>Bacteria</taxon>
        <taxon>Bacillati</taxon>
        <taxon>Actinomycetota</taxon>
        <taxon>Actinomycetes</taxon>
        <taxon>Kineosporiales</taxon>
        <taxon>Kineosporiaceae</taxon>
        <taxon>Kineococcus</taxon>
    </lineage>
</organism>
<dbReference type="PANTHER" id="PTHR30563">
    <property type="entry name" value="DNA RECOMBINATION PROTEIN RMUC"/>
    <property type="match status" value="1"/>
</dbReference>
<keyword evidence="3" id="KW-0175">Coiled coil</keyword>
<reference evidence="7" key="1">
    <citation type="journal article" date="2019" name="Int. J. Syst. Evol. Microbiol.">
        <title>The Global Catalogue of Microorganisms (GCM) 10K type strain sequencing project: providing services to taxonomists for standard genome sequencing and annotation.</title>
        <authorList>
            <consortium name="The Broad Institute Genomics Platform"/>
            <consortium name="The Broad Institute Genome Sequencing Center for Infectious Disease"/>
            <person name="Wu L."/>
            <person name="Ma J."/>
        </authorList>
    </citation>
    <scope>NUCLEOTIDE SEQUENCE [LARGE SCALE GENOMIC DNA]</scope>
    <source>
        <strain evidence="7">JCM 18126</strain>
    </source>
</reference>
<dbReference type="Proteomes" id="UP001501195">
    <property type="component" value="Unassembled WGS sequence"/>
</dbReference>
<comment type="function">
    <text evidence="1">Involved in DNA recombination.</text>
</comment>
<comment type="similarity">
    <text evidence="2">Belongs to the RmuC family.</text>
</comment>
<sequence>MPATASPAALLTALFVVLLLGALLCWLAVRARTAPSAAAPTAERDVLRRRVADLEAGAGRQRELEAVLSPVAATLGRVEEQVRVLERDRVEQYGRLAEQLTAVREGSEALRAETAQLAGALRSPSARGAWGEVQLRRVVEHAGMLERVDFSEQSTGTNRDGRVVRPDLVVHLPGGKQVVVDAKAPLAAFLEASEADGERRRGRRAAHARALRAHVDSLAAKEYWTACELSPEFVVCFVPGEAFLAAACEADPALLEHAMGRRVVLATPTTLLALLRTVALTWQQEAVAGSARELFDVGRELYDRLGTLGGHTAALGRTLHRAVEDYNRLVGTLERRVLVSARRIRDLDVADADLPAPEPLEDAVRPLAAPELLEDAGEGEARLRRA</sequence>
<evidence type="ECO:0000313" key="7">
    <source>
        <dbReference type="Proteomes" id="UP001501195"/>
    </source>
</evidence>
<comment type="caution">
    <text evidence="6">The sequence shown here is derived from an EMBL/GenBank/DDBJ whole genome shotgun (WGS) entry which is preliminary data.</text>
</comment>
<dbReference type="RefSeq" id="WP_345712417.1">
    <property type="nucleotide sequence ID" value="NZ_BAABIL010000297.1"/>
</dbReference>
<gene>
    <name evidence="6" type="ORF">GCM10023225_20440</name>
</gene>
<evidence type="ECO:0000313" key="6">
    <source>
        <dbReference type="EMBL" id="GAA4980132.1"/>
    </source>
</evidence>
<dbReference type="Pfam" id="PF02646">
    <property type="entry name" value="RmuC"/>
    <property type="match status" value="1"/>
</dbReference>
<evidence type="ECO:0000256" key="1">
    <source>
        <dbReference type="ARBA" id="ARBA00003416"/>
    </source>
</evidence>
<name>A0ABP9HVV2_9ACTN</name>
<evidence type="ECO:0000256" key="5">
    <source>
        <dbReference type="SAM" id="MobiDB-lite"/>
    </source>
</evidence>
<dbReference type="InterPro" id="IPR003798">
    <property type="entry name" value="DNA_recombination_RmuC"/>
</dbReference>